<proteinExistence type="predicted"/>
<dbReference type="InterPro" id="IPR006504">
    <property type="entry name" value="Tscrpt_reg_Spx/MgsR"/>
</dbReference>
<dbReference type="NCBIfam" id="NF008107">
    <property type="entry name" value="PRK10853.1"/>
    <property type="match status" value="1"/>
</dbReference>
<evidence type="ECO:0000313" key="1">
    <source>
        <dbReference type="EMBL" id="VAV91983.1"/>
    </source>
</evidence>
<dbReference type="InterPro" id="IPR036249">
    <property type="entry name" value="Thioredoxin-like_sf"/>
</dbReference>
<gene>
    <name evidence="1" type="ORF">MNBD_ALPHA04-1631</name>
</gene>
<dbReference type="Pfam" id="PF03960">
    <property type="entry name" value="ArsC"/>
    <property type="match status" value="1"/>
</dbReference>
<name>A0A3B0S6I8_9ZZZZ</name>
<sequence>MAGETKIYGISNCDTIKKARNWMEKNSINYVFHDYKKSGITKDKLELWVMQVGWEVLLNKRGTTFKKLPDMVKANVDENTAIMLMEENPSMIKRPVLEHGDEVVVGFKAADYEAAGLEARNS</sequence>
<dbReference type="CDD" id="cd03035">
    <property type="entry name" value="ArsC_Yffb"/>
    <property type="match status" value="1"/>
</dbReference>
<dbReference type="NCBIfam" id="TIGR01617">
    <property type="entry name" value="arsC_related"/>
    <property type="match status" value="1"/>
</dbReference>
<dbReference type="AlphaFoldDB" id="A0A3B0S6I8"/>
<dbReference type="PANTHER" id="PTHR30041">
    <property type="entry name" value="ARSENATE REDUCTASE"/>
    <property type="match status" value="1"/>
</dbReference>
<dbReference type="PROSITE" id="PS51353">
    <property type="entry name" value="ARSC"/>
    <property type="match status" value="1"/>
</dbReference>
<organism evidence="1">
    <name type="scientific">hydrothermal vent metagenome</name>
    <dbReference type="NCBI Taxonomy" id="652676"/>
    <lineage>
        <taxon>unclassified sequences</taxon>
        <taxon>metagenomes</taxon>
        <taxon>ecological metagenomes</taxon>
    </lineage>
</organism>
<dbReference type="SUPFAM" id="SSF52833">
    <property type="entry name" value="Thioredoxin-like"/>
    <property type="match status" value="1"/>
</dbReference>
<protein>
    <submittedName>
        <fullName evidence="1">FIG138056: a glutathione-dependent thiol reductase</fullName>
    </submittedName>
</protein>
<reference evidence="1" key="1">
    <citation type="submission" date="2018-06" db="EMBL/GenBank/DDBJ databases">
        <authorList>
            <person name="Zhirakovskaya E."/>
        </authorList>
    </citation>
    <scope>NUCLEOTIDE SEQUENCE</scope>
</reference>
<accession>A0A3B0S6I8</accession>
<dbReference type="PANTHER" id="PTHR30041:SF8">
    <property type="entry name" value="PROTEIN YFFB"/>
    <property type="match status" value="1"/>
</dbReference>
<dbReference type="InterPro" id="IPR006660">
    <property type="entry name" value="Arsenate_reductase-like"/>
</dbReference>
<dbReference type="Gene3D" id="3.40.30.10">
    <property type="entry name" value="Glutaredoxin"/>
    <property type="match status" value="1"/>
</dbReference>
<dbReference type="EMBL" id="UOEF01000133">
    <property type="protein sequence ID" value="VAV91983.1"/>
    <property type="molecule type" value="Genomic_DNA"/>
</dbReference>